<protein>
    <submittedName>
        <fullName evidence="1">DUF4202 domain-containing protein</fullName>
    </submittedName>
</protein>
<dbReference type="Proteomes" id="UP001247805">
    <property type="component" value="Unassembled WGS sequence"/>
</dbReference>
<dbReference type="Pfam" id="PF13875">
    <property type="entry name" value="DUF4202"/>
    <property type="match status" value="1"/>
</dbReference>
<proteinExistence type="predicted"/>
<dbReference type="RefSeq" id="WP_316027786.1">
    <property type="nucleotide sequence ID" value="NZ_JAWDIO010000002.1"/>
</dbReference>
<reference evidence="1 2" key="1">
    <citation type="submission" date="2023-10" db="EMBL/GenBank/DDBJ databases">
        <title>Glaciecola aquimarina strain GGW-M5 nov., isolated from a coastal seawater.</title>
        <authorList>
            <person name="Bayburt H."/>
            <person name="Kim J.M."/>
            <person name="Choi B.J."/>
            <person name="Jeon C.O."/>
        </authorList>
    </citation>
    <scope>NUCLEOTIDE SEQUENCE [LARGE SCALE GENOMIC DNA]</scope>
    <source>
        <strain evidence="1 2">KCTC 32108</strain>
    </source>
</reference>
<keyword evidence="2" id="KW-1185">Reference proteome</keyword>
<name>A0ABU3T213_9ALTE</name>
<dbReference type="EMBL" id="JAWDIO010000002">
    <property type="protein sequence ID" value="MDU0356291.1"/>
    <property type="molecule type" value="Genomic_DNA"/>
</dbReference>
<organism evidence="1 2">
    <name type="scientific">Paraglaciecola aquimarina</name>
    <dbReference type="NCBI Taxonomy" id="1235557"/>
    <lineage>
        <taxon>Bacteria</taxon>
        <taxon>Pseudomonadati</taxon>
        <taxon>Pseudomonadota</taxon>
        <taxon>Gammaproteobacteria</taxon>
        <taxon>Alteromonadales</taxon>
        <taxon>Alteromonadaceae</taxon>
        <taxon>Paraglaciecola</taxon>
    </lineage>
</organism>
<comment type="caution">
    <text evidence="1">The sequence shown here is derived from an EMBL/GenBank/DDBJ whole genome shotgun (WGS) entry which is preliminary data.</text>
</comment>
<evidence type="ECO:0000313" key="2">
    <source>
        <dbReference type="Proteomes" id="UP001247805"/>
    </source>
</evidence>
<sequence length="200" mass="22976">MTQAAYEQAINLIDNANSEDPNVEHADGKDWPKELLYSLRMSDMLERYKSDTDHAIKLAIRGQHIQRWQSPRNAYPMDRQGYHKWRSDLYVFHADKVGNALAEAGFNEQDILRAKNAVAKKGIKSNPDAQLLEDVASLVFIEHYMLAFAEKHTDYTEQKWIDIIRKTWRKMSEDAHAFVLAGNITLPEPLTPLILKAVQA</sequence>
<gene>
    <name evidence="1" type="ORF">RS130_22525</name>
</gene>
<evidence type="ECO:0000313" key="1">
    <source>
        <dbReference type="EMBL" id="MDU0356291.1"/>
    </source>
</evidence>
<accession>A0ABU3T213</accession>
<dbReference type="PANTHER" id="PTHR41729">
    <property type="entry name" value="GLUTAMYL-TRNA SYNTHETASE"/>
    <property type="match status" value="1"/>
</dbReference>
<dbReference type="PANTHER" id="PTHR41729:SF1">
    <property type="entry name" value="GLUTAMYL-TRNA SYNTHETASE"/>
    <property type="match status" value="1"/>
</dbReference>
<dbReference type="InterPro" id="IPR025255">
    <property type="entry name" value="DUF4202"/>
</dbReference>